<feature type="compositionally biased region" description="Polar residues" evidence="1">
    <location>
        <begin position="146"/>
        <end position="172"/>
    </location>
</feature>
<keyword evidence="3" id="KW-1185">Reference proteome</keyword>
<evidence type="ECO:0008006" key="4">
    <source>
        <dbReference type="Google" id="ProtNLM"/>
    </source>
</evidence>
<feature type="region of interest" description="Disordered" evidence="1">
    <location>
        <begin position="136"/>
        <end position="183"/>
    </location>
</feature>
<proteinExistence type="predicted"/>
<evidence type="ECO:0000313" key="3">
    <source>
        <dbReference type="Proteomes" id="UP001066276"/>
    </source>
</evidence>
<feature type="region of interest" description="Disordered" evidence="1">
    <location>
        <begin position="40"/>
        <end position="95"/>
    </location>
</feature>
<evidence type="ECO:0000256" key="1">
    <source>
        <dbReference type="SAM" id="MobiDB-lite"/>
    </source>
</evidence>
<sequence length="270" mass="29617">MTSFGMGSSVIGELVEMADIALEEGQDGLNGKINDKIKEENTIGGGAKRSNMHPMKPDYESEIPGPASTGGRVNPEMGQWKTEPQRENSKVTVVQVHQQNQTDAVQVNELMGNGQAFSTPLHGLLKASREWPTIAEQEEKEDSQDEWPSQITNMGAPSTGIRTKSPQEGHSPQNPPNKKRGEVASPDNIIETINASLLFAVKALTWQSHKMEIHLELTHMLAQSLIALDSKVNALCGKLDNRDHSRRKEEAVVGSRNDEIIDKLATQPDL</sequence>
<accession>A0AAV7PAV7</accession>
<comment type="caution">
    <text evidence="2">The sequence shown here is derived from an EMBL/GenBank/DDBJ whole genome shotgun (WGS) entry which is preliminary data.</text>
</comment>
<name>A0AAV7PAV7_PLEWA</name>
<reference evidence="2" key="1">
    <citation type="journal article" date="2022" name="bioRxiv">
        <title>Sequencing and chromosome-scale assembly of the giantPleurodeles waltlgenome.</title>
        <authorList>
            <person name="Brown T."/>
            <person name="Elewa A."/>
            <person name="Iarovenko S."/>
            <person name="Subramanian E."/>
            <person name="Araus A.J."/>
            <person name="Petzold A."/>
            <person name="Susuki M."/>
            <person name="Suzuki K.-i.T."/>
            <person name="Hayashi T."/>
            <person name="Toyoda A."/>
            <person name="Oliveira C."/>
            <person name="Osipova E."/>
            <person name="Leigh N.D."/>
            <person name="Simon A."/>
            <person name="Yun M.H."/>
        </authorList>
    </citation>
    <scope>NUCLEOTIDE SEQUENCE</scope>
    <source>
        <strain evidence="2">20211129_DDA</strain>
        <tissue evidence="2">Liver</tissue>
    </source>
</reference>
<dbReference type="EMBL" id="JANPWB010000011">
    <property type="protein sequence ID" value="KAJ1125295.1"/>
    <property type="molecule type" value="Genomic_DNA"/>
</dbReference>
<feature type="compositionally biased region" description="Acidic residues" evidence="1">
    <location>
        <begin position="136"/>
        <end position="145"/>
    </location>
</feature>
<dbReference type="Proteomes" id="UP001066276">
    <property type="component" value="Chromosome 7"/>
</dbReference>
<protein>
    <recommendedName>
        <fullName evidence="4">Phosphoprotein</fullName>
    </recommendedName>
</protein>
<dbReference type="AlphaFoldDB" id="A0AAV7PAV7"/>
<evidence type="ECO:0000313" key="2">
    <source>
        <dbReference type="EMBL" id="KAJ1125295.1"/>
    </source>
</evidence>
<organism evidence="2 3">
    <name type="scientific">Pleurodeles waltl</name>
    <name type="common">Iberian ribbed newt</name>
    <dbReference type="NCBI Taxonomy" id="8319"/>
    <lineage>
        <taxon>Eukaryota</taxon>
        <taxon>Metazoa</taxon>
        <taxon>Chordata</taxon>
        <taxon>Craniata</taxon>
        <taxon>Vertebrata</taxon>
        <taxon>Euteleostomi</taxon>
        <taxon>Amphibia</taxon>
        <taxon>Batrachia</taxon>
        <taxon>Caudata</taxon>
        <taxon>Salamandroidea</taxon>
        <taxon>Salamandridae</taxon>
        <taxon>Pleurodelinae</taxon>
        <taxon>Pleurodeles</taxon>
    </lineage>
</organism>
<gene>
    <name evidence="2" type="ORF">NDU88_003727</name>
</gene>